<dbReference type="GO" id="GO:0016020">
    <property type="term" value="C:membrane"/>
    <property type="evidence" value="ECO:0007669"/>
    <property type="project" value="UniProtKB-SubCell"/>
</dbReference>
<keyword evidence="4 7" id="KW-1133">Transmembrane helix</keyword>
<dbReference type="InterPro" id="IPR013057">
    <property type="entry name" value="AA_transpt_TM"/>
</dbReference>
<proteinExistence type="inferred from homology"/>
<dbReference type="Gene3D" id="1.20.1740.10">
    <property type="entry name" value="Amino acid/polyamine transporter I"/>
    <property type="match status" value="1"/>
</dbReference>
<feature type="transmembrane region" description="Helical" evidence="7">
    <location>
        <begin position="354"/>
        <end position="385"/>
    </location>
</feature>
<dbReference type="PANTHER" id="PTHR22950">
    <property type="entry name" value="AMINO ACID TRANSPORTER"/>
    <property type="match status" value="1"/>
</dbReference>
<sequence length="503" mass="54497">MSLAISPGAARRAAILGGPNTVVGARLDGKEDGYGQVGYALTARPSLSSGPSSLEDGPELPLTASTPSSPSDKHRTCHWAETAFLVMAEFVGFAILSFPHAYATMGWVLGIAATIFVGLGYLYTSLVLWDLCLRHPEVKSICDIGKLLCGKYGASGLWFTACMFVCNNIGIHVNLGGNFFQDVLNGKSVGISTRILGGLVATFLCLLCSLPRSLKVLSRFAMAAVASTVTCVILSMVFIVNQGGPIDSSGQTQGGADAAIAKDSMIVFSPWPSPDATFKDIMVAFLGIAFAFIGQITLPSFIAEMKDPRDFPKALYLSSFFQYSLFITFALFMYKHIGLRDMTTITIGSLERTQLIICFSFLLPSLIILGSLYATVTGLFILNALESRISKKRTKNIIWVVIITLLWGLAFTISQVIPEFDALLAIVGAIFDGFFGWIYWGVAWFRMRQADVRKRVPRVWGPGMDVVLGVVNTLLILIGMGLFLGVGSWASFAYLRDVENNQN</sequence>
<comment type="caution">
    <text evidence="9">The sequence shown here is derived from an EMBL/GenBank/DDBJ whole genome shotgun (WGS) entry which is preliminary data.</text>
</comment>
<feature type="domain" description="Amino acid transporter transmembrane" evidence="8">
    <location>
        <begin position="78"/>
        <end position="454"/>
    </location>
</feature>
<feature type="transmembrane region" description="Helical" evidence="7">
    <location>
        <begin position="220"/>
        <end position="240"/>
    </location>
</feature>
<feature type="transmembrane region" description="Helical" evidence="7">
    <location>
        <begin position="108"/>
        <end position="131"/>
    </location>
</feature>
<reference evidence="9" key="1">
    <citation type="submission" date="2021-10" db="EMBL/GenBank/DDBJ databases">
        <authorList>
            <person name="Piombo E."/>
        </authorList>
    </citation>
    <scope>NUCLEOTIDE SEQUENCE</scope>
</reference>
<feature type="compositionally biased region" description="Low complexity" evidence="6">
    <location>
        <begin position="59"/>
        <end position="70"/>
    </location>
</feature>
<dbReference type="PANTHER" id="PTHR22950:SF20">
    <property type="entry name" value="AMINO ACID TRANSPORTER (EUROFUNG)"/>
    <property type="match status" value="1"/>
</dbReference>
<accession>A0A9N9W2V6</accession>
<dbReference type="GO" id="GO:0015179">
    <property type="term" value="F:L-amino acid transmembrane transporter activity"/>
    <property type="evidence" value="ECO:0007669"/>
    <property type="project" value="TreeGrafter"/>
</dbReference>
<dbReference type="Proteomes" id="UP000775872">
    <property type="component" value="Unassembled WGS sequence"/>
</dbReference>
<feature type="transmembrane region" description="Helical" evidence="7">
    <location>
        <begin position="83"/>
        <end position="102"/>
    </location>
</feature>
<feature type="transmembrane region" description="Helical" evidence="7">
    <location>
        <begin position="397"/>
        <end position="417"/>
    </location>
</feature>
<evidence type="ECO:0000256" key="6">
    <source>
        <dbReference type="SAM" id="MobiDB-lite"/>
    </source>
</evidence>
<feature type="region of interest" description="Disordered" evidence="6">
    <location>
        <begin position="45"/>
        <end position="74"/>
    </location>
</feature>
<keyword evidence="3 7" id="KW-0812">Transmembrane</keyword>
<name>A0A9N9W2V6_9HYPO</name>
<evidence type="ECO:0000259" key="8">
    <source>
        <dbReference type="Pfam" id="PF01490"/>
    </source>
</evidence>
<gene>
    <name evidence="9" type="ORF">CSOL1703_00010149</name>
</gene>
<evidence type="ECO:0000256" key="5">
    <source>
        <dbReference type="ARBA" id="ARBA00023136"/>
    </source>
</evidence>
<feature type="transmembrane region" description="Helical" evidence="7">
    <location>
        <begin position="152"/>
        <end position="171"/>
    </location>
</feature>
<evidence type="ECO:0000256" key="1">
    <source>
        <dbReference type="ARBA" id="ARBA00004141"/>
    </source>
</evidence>
<comment type="similarity">
    <text evidence="2">Belongs to the amino acid/polyamine transporter 2 family.</text>
</comment>
<dbReference type="EMBL" id="CABFOC020000005">
    <property type="protein sequence ID" value="CAH0044406.1"/>
    <property type="molecule type" value="Genomic_DNA"/>
</dbReference>
<comment type="subcellular location">
    <subcellularLocation>
        <location evidence="1">Membrane</location>
        <topology evidence="1">Multi-pass membrane protein</topology>
    </subcellularLocation>
</comment>
<feature type="transmembrane region" description="Helical" evidence="7">
    <location>
        <begin position="423"/>
        <end position="445"/>
    </location>
</feature>
<evidence type="ECO:0000313" key="9">
    <source>
        <dbReference type="EMBL" id="CAH0044406.1"/>
    </source>
</evidence>
<protein>
    <recommendedName>
        <fullName evidence="8">Amino acid transporter transmembrane domain-containing protein</fullName>
    </recommendedName>
</protein>
<evidence type="ECO:0000256" key="7">
    <source>
        <dbReference type="SAM" id="Phobius"/>
    </source>
</evidence>
<dbReference type="AlphaFoldDB" id="A0A9N9W2V6"/>
<feature type="transmembrane region" description="Helical" evidence="7">
    <location>
        <begin position="191"/>
        <end position="208"/>
    </location>
</feature>
<dbReference type="Pfam" id="PF01490">
    <property type="entry name" value="Aa_trans"/>
    <property type="match status" value="1"/>
</dbReference>
<evidence type="ECO:0000256" key="3">
    <source>
        <dbReference type="ARBA" id="ARBA00022692"/>
    </source>
</evidence>
<organism evidence="9 10">
    <name type="scientific">Clonostachys solani</name>
    <dbReference type="NCBI Taxonomy" id="160281"/>
    <lineage>
        <taxon>Eukaryota</taxon>
        <taxon>Fungi</taxon>
        <taxon>Dikarya</taxon>
        <taxon>Ascomycota</taxon>
        <taxon>Pezizomycotina</taxon>
        <taxon>Sordariomycetes</taxon>
        <taxon>Hypocreomycetidae</taxon>
        <taxon>Hypocreales</taxon>
        <taxon>Bionectriaceae</taxon>
        <taxon>Clonostachys</taxon>
    </lineage>
</organism>
<evidence type="ECO:0000256" key="4">
    <source>
        <dbReference type="ARBA" id="ARBA00022989"/>
    </source>
</evidence>
<feature type="transmembrane region" description="Helical" evidence="7">
    <location>
        <begin position="466"/>
        <end position="495"/>
    </location>
</feature>
<dbReference type="OrthoDB" id="294730at2759"/>
<feature type="transmembrane region" description="Helical" evidence="7">
    <location>
        <begin position="314"/>
        <end position="334"/>
    </location>
</feature>
<keyword evidence="10" id="KW-1185">Reference proteome</keyword>
<keyword evidence="5 7" id="KW-0472">Membrane</keyword>
<evidence type="ECO:0000256" key="2">
    <source>
        <dbReference type="ARBA" id="ARBA00008066"/>
    </source>
</evidence>
<evidence type="ECO:0000313" key="10">
    <source>
        <dbReference type="Proteomes" id="UP000775872"/>
    </source>
</evidence>
<feature type="transmembrane region" description="Helical" evidence="7">
    <location>
        <begin position="281"/>
        <end position="302"/>
    </location>
</feature>